<sequence length="101" mass="11190">MAVVLILLMLVTAVASRDWHKAPKRDTVIFEKKNSIHRIEDIADENHEVDVGTKRVRGGVDNAANVNGAGDMEPHTSLDVFVVPCPPGTVRIRGWCLQEDF</sequence>
<reference evidence="2" key="1">
    <citation type="submission" date="2021-12" db="EMBL/GenBank/DDBJ databases">
        <authorList>
            <person name="King R."/>
        </authorList>
    </citation>
    <scope>NUCLEOTIDE SEQUENCE</scope>
</reference>
<proteinExistence type="predicted"/>
<keyword evidence="1" id="KW-0732">Signal</keyword>
<name>A0A9N8KY14_CHRIL</name>
<feature type="signal peptide" evidence="1">
    <location>
        <begin position="1"/>
        <end position="16"/>
    </location>
</feature>
<evidence type="ECO:0000256" key="1">
    <source>
        <dbReference type="SAM" id="SignalP"/>
    </source>
</evidence>
<evidence type="ECO:0000313" key="3">
    <source>
        <dbReference type="Proteomes" id="UP001154114"/>
    </source>
</evidence>
<organism evidence="2 3">
    <name type="scientific">Chrysodeixis includens</name>
    <name type="common">Soybean looper</name>
    <name type="synonym">Pseudoplusia includens</name>
    <dbReference type="NCBI Taxonomy" id="689277"/>
    <lineage>
        <taxon>Eukaryota</taxon>
        <taxon>Metazoa</taxon>
        <taxon>Ecdysozoa</taxon>
        <taxon>Arthropoda</taxon>
        <taxon>Hexapoda</taxon>
        <taxon>Insecta</taxon>
        <taxon>Pterygota</taxon>
        <taxon>Neoptera</taxon>
        <taxon>Endopterygota</taxon>
        <taxon>Lepidoptera</taxon>
        <taxon>Glossata</taxon>
        <taxon>Ditrysia</taxon>
        <taxon>Noctuoidea</taxon>
        <taxon>Noctuidae</taxon>
        <taxon>Plusiinae</taxon>
        <taxon>Chrysodeixis</taxon>
    </lineage>
</organism>
<protein>
    <submittedName>
        <fullName evidence="2">Uncharacterized protein</fullName>
    </submittedName>
</protein>
<keyword evidence="3" id="KW-1185">Reference proteome</keyword>
<dbReference type="Proteomes" id="UP001154114">
    <property type="component" value="Chromosome 23"/>
</dbReference>
<evidence type="ECO:0000313" key="2">
    <source>
        <dbReference type="EMBL" id="CAD0205232.1"/>
    </source>
</evidence>
<feature type="chain" id="PRO_5040239433" evidence="1">
    <location>
        <begin position="17"/>
        <end position="101"/>
    </location>
</feature>
<dbReference type="AlphaFoldDB" id="A0A9N8KY14"/>
<gene>
    <name evidence="2" type="ORF">CINC_LOCUS7536</name>
</gene>
<dbReference type="EMBL" id="LR824026">
    <property type="protein sequence ID" value="CAD0205232.1"/>
    <property type="molecule type" value="Genomic_DNA"/>
</dbReference>
<accession>A0A9N8KY14</accession>